<dbReference type="EMBL" id="JADEVO010000054">
    <property type="protein sequence ID" value="MBN3968483.1"/>
    <property type="molecule type" value="Genomic_DNA"/>
</dbReference>
<evidence type="ECO:0000313" key="1">
    <source>
        <dbReference type="EMBL" id="MBN3968483.1"/>
    </source>
</evidence>
<gene>
    <name evidence="1" type="ORF">IMW75_24835</name>
</gene>
<reference evidence="1 2" key="1">
    <citation type="journal article" date="2021" name="Int. J. Syst. Evol. Microbiol.">
        <title>Pseudomonas piscium sp. nov., Pseudomonas pisciculturae sp. nov., Pseudomonas mucoides sp. nov. and Pseudomonas neuropathica sp. nov. isolated from rainbow trout.</title>
        <authorList>
            <person name="Duman M."/>
            <person name="Mulet M."/>
            <person name="Altun S."/>
            <person name="Saticioglu I.B."/>
            <person name="Gomila M."/>
            <person name="Lalucat J."/>
            <person name="Garcia-Valdes E."/>
        </authorList>
    </citation>
    <scope>NUCLEOTIDE SEQUENCE [LARGE SCALE GENOMIC DNA]</scope>
    <source>
        <strain evidence="1 2">LMG 28632</strain>
    </source>
</reference>
<proteinExistence type="predicted"/>
<protein>
    <submittedName>
        <fullName evidence="1">Uncharacterized protein</fullName>
    </submittedName>
</protein>
<sequence length="97" mass="10916">MNQIEHSTKVYPGKKLFELKATHGLPLDVALDHLFAAGASIDWTGFIDCARSNGWYDFRIIALIENSLEDCLIDRDTKLAIVERSKAYIMNTLACAR</sequence>
<dbReference type="Proteomes" id="UP000772591">
    <property type="component" value="Unassembled WGS sequence"/>
</dbReference>
<evidence type="ECO:0000313" key="2">
    <source>
        <dbReference type="Proteomes" id="UP000772591"/>
    </source>
</evidence>
<accession>A0ABS3AMT5</accession>
<dbReference type="RefSeq" id="WP_205894046.1">
    <property type="nucleotide sequence ID" value="NZ_JADEVO010000054.1"/>
</dbReference>
<organism evidence="1 2">
    <name type="scientific">Pseudomonas gregormendelii</name>
    <dbReference type="NCBI Taxonomy" id="1628277"/>
    <lineage>
        <taxon>Bacteria</taxon>
        <taxon>Pseudomonadati</taxon>
        <taxon>Pseudomonadota</taxon>
        <taxon>Gammaproteobacteria</taxon>
        <taxon>Pseudomonadales</taxon>
        <taxon>Pseudomonadaceae</taxon>
        <taxon>Pseudomonas</taxon>
    </lineage>
</organism>
<comment type="caution">
    <text evidence="1">The sequence shown here is derived from an EMBL/GenBank/DDBJ whole genome shotgun (WGS) entry which is preliminary data.</text>
</comment>
<name>A0ABS3AMT5_9PSED</name>
<keyword evidence="2" id="KW-1185">Reference proteome</keyword>